<evidence type="ECO:0000313" key="1">
    <source>
        <dbReference type="EMBL" id="MEJ8640214.1"/>
    </source>
</evidence>
<accession>A0ACC6Q957</accession>
<organism evidence="1 2">
    <name type="scientific">Streptomyces achmelvichensis</name>
    <dbReference type="NCBI Taxonomy" id="3134111"/>
    <lineage>
        <taxon>Bacteria</taxon>
        <taxon>Bacillati</taxon>
        <taxon>Actinomycetota</taxon>
        <taxon>Actinomycetes</taxon>
        <taxon>Kitasatosporales</taxon>
        <taxon>Streptomycetaceae</taxon>
        <taxon>Streptomyces</taxon>
    </lineage>
</organism>
<name>A0ACC6Q957_9ACTN</name>
<protein>
    <submittedName>
        <fullName evidence="1">DUF6573 family protein</fullName>
    </submittedName>
</protein>
<proteinExistence type="predicted"/>
<dbReference type="Proteomes" id="UP001377168">
    <property type="component" value="Unassembled WGS sequence"/>
</dbReference>
<comment type="caution">
    <text evidence="1">The sequence shown here is derived from an EMBL/GenBank/DDBJ whole genome shotgun (WGS) entry which is preliminary data.</text>
</comment>
<reference evidence="1" key="1">
    <citation type="submission" date="2024-03" db="EMBL/GenBank/DDBJ databases">
        <title>Novel Streptomyces species of biotechnological and ecological value are a feature of Machair soil.</title>
        <authorList>
            <person name="Prole J.R."/>
            <person name="Goodfellow M."/>
            <person name="Allenby N."/>
            <person name="Ward A.C."/>
        </authorList>
    </citation>
    <scope>NUCLEOTIDE SEQUENCE</scope>
    <source>
        <strain evidence="1">MS2.AVA.5</strain>
    </source>
</reference>
<gene>
    <name evidence="1" type="ORF">WKI67_43820</name>
</gene>
<keyword evidence="2" id="KW-1185">Reference proteome</keyword>
<evidence type="ECO:0000313" key="2">
    <source>
        <dbReference type="Proteomes" id="UP001377168"/>
    </source>
</evidence>
<sequence length="167" mass="18024">MSDDTEDLLARIDDDLSVSHDAMRSVPAGLADSVPEPANPFGTVIDACSRADAIADGMLREVPEGLAREAGFRVPVALTSAVWEDCVAWSDEDSSRQTPQDEDGRLWDVLYMSARAARRGGSDVLVSLYRVPRDGRARTPRLINVRCAIGPGDTAAPVITIMQPDED</sequence>
<dbReference type="EMBL" id="JBBKAJ010000039">
    <property type="protein sequence ID" value="MEJ8640214.1"/>
    <property type="molecule type" value="Genomic_DNA"/>
</dbReference>